<organism evidence="1 2">
    <name type="scientific">Methanosarcina baikalica</name>
    <dbReference type="NCBI Taxonomy" id="3073890"/>
    <lineage>
        <taxon>Archaea</taxon>
        <taxon>Methanobacteriati</taxon>
        <taxon>Methanobacteriota</taxon>
        <taxon>Stenosarchaea group</taxon>
        <taxon>Methanomicrobia</taxon>
        <taxon>Methanosarcinales</taxon>
        <taxon>Methanosarcinaceae</taxon>
        <taxon>Methanosarcina</taxon>
    </lineage>
</organism>
<accession>A0ABU2CZ84</accession>
<dbReference type="EMBL" id="JAVKPK010000012">
    <property type="protein sequence ID" value="MDR7665038.1"/>
    <property type="molecule type" value="Genomic_DNA"/>
</dbReference>
<evidence type="ECO:0000313" key="1">
    <source>
        <dbReference type="EMBL" id="MDR7665038.1"/>
    </source>
</evidence>
<dbReference type="Proteomes" id="UP001246244">
    <property type="component" value="Unassembled WGS sequence"/>
</dbReference>
<reference evidence="2" key="1">
    <citation type="submission" date="2023-07" db="EMBL/GenBank/DDBJ databases">
        <title>Whole-genome sequencing of a new Methanosarcina sp. Z-7115.</title>
        <authorList>
            <person name="Zhilina T.N."/>
            <person name="Merkel A.Y."/>
        </authorList>
    </citation>
    <scope>NUCLEOTIDE SEQUENCE [LARGE SCALE GENOMIC DNA]</scope>
    <source>
        <strain evidence="2">Z-7115</strain>
    </source>
</reference>
<comment type="caution">
    <text evidence="1">The sequence shown here is derived from an EMBL/GenBank/DDBJ whole genome shotgun (WGS) entry which is preliminary data.</text>
</comment>
<name>A0ABU2CZ84_9EURY</name>
<proteinExistence type="predicted"/>
<protein>
    <submittedName>
        <fullName evidence="1">Uncharacterized protein</fullName>
    </submittedName>
</protein>
<gene>
    <name evidence="1" type="ORF">RG963_04385</name>
</gene>
<sequence>MPFYLLIPGRAGQFQQTARHSQCDPLIPDRGTHDHRRGTQIKLNATTPPLKDGGCCRAARSVFQKIIESPLPDFLNLHD</sequence>
<dbReference type="RefSeq" id="WP_310575063.1">
    <property type="nucleotide sequence ID" value="NZ_JAVKPK010000012.1"/>
</dbReference>
<keyword evidence="2" id="KW-1185">Reference proteome</keyword>
<evidence type="ECO:0000313" key="2">
    <source>
        <dbReference type="Proteomes" id="UP001246244"/>
    </source>
</evidence>